<evidence type="ECO:0000313" key="3">
    <source>
        <dbReference type="Proteomes" id="UP000076874"/>
    </source>
</evidence>
<organism evidence="2 3">
    <name type="scientific">Niveomyces insectorum RCEF 264</name>
    <dbReference type="NCBI Taxonomy" id="1081102"/>
    <lineage>
        <taxon>Eukaryota</taxon>
        <taxon>Fungi</taxon>
        <taxon>Dikarya</taxon>
        <taxon>Ascomycota</taxon>
        <taxon>Pezizomycotina</taxon>
        <taxon>Sordariomycetes</taxon>
        <taxon>Hypocreomycetidae</taxon>
        <taxon>Hypocreales</taxon>
        <taxon>Cordycipitaceae</taxon>
        <taxon>Niveomyces</taxon>
    </lineage>
</organism>
<feature type="chain" id="PRO_5007890957" evidence="1">
    <location>
        <begin position="21"/>
        <end position="97"/>
    </location>
</feature>
<evidence type="ECO:0000256" key="1">
    <source>
        <dbReference type="SAM" id="SignalP"/>
    </source>
</evidence>
<protein>
    <submittedName>
        <fullName evidence="2">Uncharacterized protein</fullName>
    </submittedName>
</protein>
<dbReference type="AlphaFoldDB" id="A0A167P4N0"/>
<reference evidence="2 3" key="1">
    <citation type="journal article" date="2016" name="Genome Biol. Evol.">
        <title>Divergent and convergent evolution of fungal pathogenicity.</title>
        <authorList>
            <person name="Shang Y."/>
            <person name="Xiao G."/>
            <person name="Zheng P."/>
            <person name="Cen K."/>
            <person name="Zhan S."/>
            <person name="Wang C."/>
        </authorList>
    </citation>
    <scope>NUCLEOTIDE SEQUENCE [LARGE SCALE GENOMIC DNA]</scope>
    <source>
        <strain evidence="2 3">RCEF 264</strain>
    </source>
</reference>
<keyword evidence="1" id="KW-0732">Signal</keyword>
<proteinExistence type="predicted"/>
<evidence type="ECO:0000313" key="2">
    <source>
        <dbReference type="EMBL" id="OAA56284.1"/>
    </source>
</evidence>
<gene>
    <name evidence="2" type="ORF">SPI_07895</name>
</gene>
<dbReference type="STRING" id="1081102.A0A167P4N0"/>
<name>A0A167P4N0_9HYPO</name>
<sequence>MHHGRITFFLLVIVSREAHLDEQRAAILEPIDRTEKAKKGRSFRQVKADRQAVWPQYDLHADDNLVINDFHTTGAVVSANSGSRMKTFTERVISSGL</sequence>
<dbReference type="OrthoDB" id="5130013at2759"/>
<comment type="caution">
    <text evidence="2">The sequence shown here is derived from an EMBL/GenBank/DDBJ whole genome shotgun (WGS) entry which is preliminary data.</text>
</comment>
<keyword evidence="3" id="KW-1185">Reference proteome</keyword>
<feature type="signal peptide" evidence="1">
    <location>
        <begin position="1"/>
        <end position="20"/>
    </location>
</feature>
<dbReference type="Proteomes" id="UP000076874">
    <property type="component" value="Unassembled WGS sequence"/>
</dbReference>
<accession>A0A167P4N0</accession>
<dbReference type="EMBL" id="AZHD01000017">
    <property type="protein sequence ID" value="OAA56284.1"/>
    <property type="molecule type" value="Genomic_DNA"/>
</dbReference>